<organism evidence="1 2">
    <name type="scientific">Cardamine amara subsp. amara</name>
    <dbReference type="NCBI Taxonomy" id="228776"/>
    <lineage>
        <taxon>Eukaryota</taxon>
        <taxon>Viridiplantae</taxon>
        <taxon>Streptophyta</taxon>
        <taxon>Embryophyta</taxon>
        <taxon>Tracheophyta</taxon>
        <taxon>Spermatophyta</taxon>
        <taxon>Magnoliopsida</taxon>
        <taxon>eudicotyledons</taxon>
        <taxon>Gunneridae</taxon>
        <taxon>Pentapetalae</taxon>
        <taxon>rosids</taxon>
        <taxon>malvids</taxon>
        <taxon>Brassicales</taxon>
        <taxon>Brassicaceae</taxon>
        <taxon>Cardamineae</taxon>
        <taxon>Cardamine</taxon>
    </lineage>
</organism>
<accession>A0ABD0ZZ89</accession>
<evidence type="ECO:0000313" key="2">
    <source>
        <dbReference type="Proteomes" id="UP001558713"/>
    </source>
</evidence>
<keyword evidence="2" id="KW-1185">Reference proteome</keyword>
<name>A0ABD0ZZ89_CARAN</name>
<protein>
    <submittedName>
        <fullName evidence="1">Uncharacterized protein</fullName>
    </submittedName>
</protein>
<reference evidence="1 2" key="1">
    <citation type="submission" date="2024-04" db="EMBL/GenBank/DDBJ databases">
        <title>Genome assembly C_amara_ONT_v2.</title>
        <authorList>
            <person name="Yant L."/>
            <person name="Moore C."/>
            <person name="Slenker M."/>
        </authorList>
    </citation>
    <scope>NUCLEOTIDE SEQUENCE [LARGE SCALE GENOMIC DNA]</scope>
    <source>
        <tissue evidence="1">Leaf</tissue>
    </source>
</reference>
<evidence type="ECO:0000313" key="1">
    <source>
        <dbReference type="EMBL" id="KAL1194355.1"/>
    </source>
</evidence>
<dbReference type="Proteomes" id="UP001558713">
    <property type="component" value="Unassembled WGS sequence"/>
</dbReference>
<comment type="caution">
    <text evidence="1">The sequence shown here is derived from an EMBL/GenBank/DDBJ whole genome shotgun (WGS) entry which is preliminary data.</text>
</comment>
<proteinExistence type="predicted"/>
<dbReference type="EMBL" id="JBANAX010000754">
    <property type="protein sequence ID" value="KAL1194355.1"/>
    <property type="molecule type" value="Genomic_DNA"/>
</dbReference>
<gene>
    <name evidence="1" type="ORF">V5N11_017824</name>
</gene>
<sequence length="127" mass="14448">MDRITNCRCAISKWKRRAECNSKTHIRKLKEKFDEENTIPALVNSDGVEQLTEGSKGEIAVDYFRSLFMSTKPVHATELLTGMELRVTETMNRELTKPLTSDEIWEAAFGIKSNKALRGDGMTGQFF</sequence>
<dbReference type="AlphaFoldDB" id="A0ABD0ZZ89"/>